<protein>
    <submittedName>
        <fullName evidence="3">CheY chemotaxis protein or a CheY-like REC (Receiver) domain</fullName>
    </submittedName>
</protein>
<dbReference type="GO" id="GO:0000160">
    <property type="term" value="P:phosphorelay signal transduction system"/>
    <property type="evidence" value="ECO:0007669"/>
    <property type="project" value="InterPro"/>
</dbReference>
<dbReference type="Proteomes" id="UP000182124">
    <property type="component" value="Unassembled WGS sequence"/>
</dbReference>
<feature type="modified residue" description="4-aspartylphosphate" evidence="1">
    <location>
        <position position="60"/>
    </location>
</feature>
<dbReference type="AlphaFoldDB" id="A0A1G4VPD8"/>
<dbReference type="PANTHER" id="PTHR44520:SF2">
    <property type="entry name" value="RESPONSE REGULATOR RCP1"/>
    <property type="match status" value="1"/>
</dbReference>
<keyword evidence="1" id="KW-0597">Phosphoprotein</keyword>
<proteinExistence type="predicted"/>
<accession>A0A1G4VPD8</accession>
<dbReference type="Pfam" id="PF00072">
    <property type="entry name" value="Response_reg"/>
    <property type="match status" value="1"/>
</dbReference>
<dbReference type="SMART" id="SM00448">
    <property type="entry name" value="REC"/>
    <property type="match status" value="1"/>
</dbReference>
<dbReference type="InterPro" id="IPR001789">
    <property type="entry name" value="Sig_transdc_resp-reg_receiver"/>
</dbReference>
<dbReference type="EMBL" id="FMTY01000003">
    <property type="protein sequence ID" value="SCX09820.1"/>
    <property type="molecule type" value="Genomic_DNA"/>
</dbReference>
<dbReference type="SUPFAM" id="SSF52172">
    <property type="entry name" value="CheY-like"/>
    <property type="match status" value="1"/>
</dbReference>
<dbReference type="Gene3D" id="3.40.50.2300">
    <property type="match status" value="1"/>
</dbReference>
<dbReference type="STRING" id="329186.SAMN02927925_01453"/>
<organism evidence="3 4">
    <name type="scientific">Flavobacterium saliperosum</name>
    <dbReference type="NCBI Taxonomy" id="329186"/>
    <lineage>
        <taxon>Bacteria</taxon>
        <taxon>Pseudomonadati</taxon>
        <taxon>Bacteroidota</taxon>
        <taxon>Flavobacteriia</taxon>
        <taxon>Flavobacteriales</taxon>
        <taxon>Flavobacteriaceae</taxon>
        <taxon>Flavobacterium</taxon>
    </lineage>
</organism>
<sequence>MSKQHVFFVDDDLIAIMILKKVLEKCDLHASSLSFKNGKEALDYFQSNYSSTDHYVIFLDINMPVMNGWEFLDALSAFTVPEKTTVFLVTSSVDEADIIRAKQYPFVSRFLSKPVSVATVNELKVMFND</sequence>
<gene>
    <name evidence="3" type="ORF">SAMN02927925_01453</name>
</gene>
<evidence type="ECO:0000259" key="2">
    <source>
        <dbReference type="PROSITE" id="PS50110"/>
    </source>
</evidence>
<dbReference type="InterPro" id="IPR052893">
    <property type="entry name" value="TCS_response_regulator"/>
</dbReference>
<dbReference type="eggNOG" id="COG0745">
    <property type="taxonomic scope" value="Bacteria"/>
</dbReference>
<reference evidence="3 4" key="1">
    <citation type="submission" date="2016-10" db="EMBL/GenBank/DDBJ databases">
        <authorList>
            <person name="de Groot N.N."/>
        </authorList>
    </citation>
    <scope>NUCLEOTIDE SEQUENCE [LARGE SCALE GENOMIC DNA]</scope>
    <source>
        <strain evidence="3 4">CGMCC 1.3801</strain>
    </source>
</reference>
<name>A0A1G4VPD8_9FLAO</name>
<dbReference type="InterPro" id="IPR011006">
    <property type="entry name" value="CheY-like_superfamily"/>
</dbReference>
<evidence type="ECO:0000313" key="4">
    <source>
        <dbReference type="Proteomes" id="UP000182124"/>
    </source>
</evidence>
<dbReference type="PANTHER" id="PTHR44520">
    <property type="entry name" value="RESPONSE REGULATOR RCP1-RELATED"/>
    <property type="match status" value="1"/>
</dbReference>
<dbReference type="PROSITE" id="PS50110">
    <property type="entry name" value="RESPONSE_REGULATORY"/>
    <property type="match status" value="1"/>
</dbReference>
<dbReference type="RefSeq" id="WP_035654781.1">
    <property type="nucleotide sequence ID" value="NZ_CBCSBQ010000025.1"/>
</dbReference>
<evidence type="ECO:0000256" key="1">
    <source>
        <dbReference type="PROSITE-ProRule" id="PRU00169"/>
    </source>
</evidence>
<evidence type="ECO:0000313" key="3">
    <source>
        <dbReference type="EMBL" id="SCX09820.1"/>
    </source>
</evidence>
<feature type="domain" description="Response regulatory" evidence="2">
    <location>
        <begin position="5"/>
        <end position="128"/>
    </location>
</feature>